<feature type="compositionally biased region" description="Polar residues" evidence="1">
    <location>
        <begin position="73"/>
        <end position="86"/>
    </location>
</feature>
<dbReference type="KEGG" id="vin:AKJ08_1643"/>
<protein>
    <submittedName>
        <fullName evidence="2">Uncharacterized protein</fullName>
    </submittedName>
</protein>
<dbReference type="AlphaFoldDB" id="A0A0K1PCY1"/>
<dbReference type="STRING" id="1391653.AKJ08_1643"/>
<feature type="region of interest" description="Disordered" evidence="1">
    <location>
        <begin position="1"/>
        <end position="111"/>
    </location>
</feature>
<name>A0A0K1PCY1_9BACT</name>
<evidence type="ECO:0000313" key="3">
    <source>
        <dbReference type="Proteomes" id="UP000055590"/>
    </source>
</evidence>
<proteinExistence type="predicted"/>
<sequence length="111" mass="11903">MVGHHRRATARPGASDEDSREIRASPPLRKFGIGRVPRPGGAVQLRRARRPTPCPGIPFVRHSAVGPAHESPESNGFRTRNSSPFTVGTPAPVPDRTATGAGREPRRSLDA</sequence>
<dbReference type="EMBL" id="CP012332">
    <property type="protein sequence ID" value="AKU91256.1"/>
    <property type="molecule type" value="Genomic_DNA"/>
</dbReference>
<organism evidence="2 3">
    <name type="scientific">Vulgatibacter incomptus</name>
    <dbReference type="NCBI Taxonomy" id="1391653"/>
    <lineage>
        <taxon>Bacteria</taxon>
        <taxon>Pseudomonadati</taxon>
        <taxon>Myxococcota</taxon>
        <taxon>Myxococcia</taxon>
        <taxon>Myxococcales</taxon>
        <taxon>Cystobacterineae</taxon>
        <taxon>Vulgatibacteraceae</taxon>
        <taxon>Vulgatibacter</taxon>
    </lineage>
</organism>
<keyword evidence="3" id="KW-1185">Reference proteome</keyword>
<reference evidence="2 3" key="1">
    <citation type="submission" date="2015-08" db="EMBL/GenBank/DDBJ databases">
        <authorList>
            <person name="Babu N.S."/>
            <person name="Beckwith C.J."/>
            <person name="Beseler K.G."/>
            <person name="Brison A."/>
            <person name="Carone J.V."/>
            <person name="Caskin T.P."/>
            <person name="Diamond M."/>
            <person name="Durham M.E."/>
            <person name="Foxe J.M."/>
            <person name="Go M."/>
            <person name="Henderson B.A."/>
            <person name="Jones I.B."/>
            <person name="McGettigan J.A."/>
            <person name="Micheletti S.J."/>
            <person name="Nasrallah M.E."/>
            <person name="Ortiz D."/>
            <person name="Piller C.R."/>
            <person name="Privatt S.R."/>
            <person name="Schneider S.L."/>
            <person name="Sharp S."/>
            <person name="Smith T.C."/>
            <person name="Stanton J.D."/>
            <person name="Ullery H.E."/>
            <person name="Wilson R.J."/>
            <person name="Serrano M.G."/>
            <person name="Buck G."/>
            <person name="Lee V."/>
            <person name="Wang Y."/>
            <person name="Carvalho R."/>
            <person name="Voegtly L."/>
            <person name="Shi R."/>
            <person name="Duckworth R."/>
            <person name="Johnson A."/>
            <person name="Loviza R."/>
            <person name="Walstead R."/>
            <person name="Shah Z."/>
            <person name="Kiflezghi M."/>
            <person name="Wade K."/>
            <person name="Ball S.L."/>
            <person name="Bradley K.W."/>
            <person name="Asai D.J."/>
            <person name="Bowman C.A."/>
            <person name="Russell D.A."/>
            <person name="Pope W.H."/>
            <person name="Jacobs-Sera D."/>
            <person name="Hendrix R.W."/>
            <person name="Hatfull G.F."/>
        </authorList>
    </citation>
    <scope>NUCLEOTIDE SEQUENCE [LARGE SCALE GENOMIC DNA]</scope>
    <source>
        <strain evidence="2 3">DSM 27710</strain>
    </source>
</reference>
<accession>A0A0K1PCY1</accession>
<evidence type="ECO:0000256" key="1">
    <source>
        <dbReference type="SAM" id="MobiDB-lite"/>
    </source>
</evidence>
<dbReference type="Proteomes" id="UP000055590">
    <property type="component" value="Chromosome"/>
</dbReference>
<evidence type="ECO:0000313" key="2">
    <source>
        <dbReference type="EMBL" id="AKU91256.1"/>
    </source>
</evidence>
<gene>
    <name evidence="2" type="ORF">AKJ08_1643</name>
</gene>